<evidence type="ECO:0000313" key="2">
    <source>
        <dbReference type="EMBL" id="OBZ67747.1"/>
    </source>
</evidence>
<keyword evidence="3" id="KW-1185">Reference proteome</keyword>
<proteinExistence type="predicted"/>
<reference evidence="2 3" key="1">
    <citation type="submission" date="2016-03" db="EMBL/GenBank/DDBJ databases">
        <title>Whole genome sequencing of Grifola frondosa 9006-11.</title>
        <authorList>
            <person name="Min B."/>
            <person name="Park H."/>
            <person name="Kim J.-G."/>
            <person name="Cho H."/>
            <person name="Oh Y.-L."/>
            <person name="Kong W.-S."/>
            <person name="Choi I.-G."/>
        </authorList>
    </citation>
    <scope>NUCLEOTIDE SEQUENCE [LARGE SCALE GENOMIC DNA]</scope>
    <source>
        <strain evidence="2 3">9006-11</strain>
    </source>
</reference>
<evidence type="ECO:0000256" key="1">
    <source>
        <dbReference type="SAM" id="MobiDB-lite"/>
    </source>
</evidence>
<dbReference type="AlphaFoldDB" id="A0A1C7LUM6"/>
<name>A0A1C7LUM6_GRIFR</name>
<dbReference type="EMBL" id="LUGG01000023">
    <property type="protein sequence ID" value="OBZ67747.1"/>
    <property type="molecule type" value="Genomic_DNA"/>
</dbReference>
<dbReference type="Proteomes" id="UP000092993">
    <property type="component" value="Unassembled WGS sequence"/>
</dbReference>
<sequence>MGSAFSRRLPAYGLCRCLAQDPTSCEAMPEESLGAVQEAFILRSAGSKSPEKAERQCEYPTTVGRSLGKRGNESPSAKDWIV</sequence>
<protein>
    <submittedName>
        <fullName evidence="2">Uncharacterized protein</fullName>
    </submittedName>
</protein>
<gene>
    <name evidence="2" type="ORF">A0H81_12137</name>
</gene>
<evidence type="ECO:0000313" key="3">
    <source>
        <dbReference type="Proteomes" id="UP000092993"/>
    </source>
</evidence>
<accession>A0A1C7LUM6</accession>
<organism evidence="2 3">
    <name type="scientific">Grifola frondosa</name>
    <name type="common">Maitake</name>
    <name type="synonym">Polyporus frondosus</name>
    <dbReference type="NCBI Taxonomy" id="5627"/>
    <lineage>
        <taxon>Eukaryota</taxon>
        <taxon>Fungi</taxon>
        <taxon>Dikarya</taxon>
        <taxon>Basidiomycota</taxon>
        <taxon>Agaricomycotina</taxon>
        <taxon>Agaricomycetes</taxon>
        <taxon>Polyporales</taxon>
        <taxon>Grifolaceae</taxon>
        <taxon>Grifola</taxon>
    </lineage>
</organism>
<feature type="region of interest" description="Disordered" evidence="1">
    <location>
        <begin position="45"/>
        <end position="82"/>
    </location>
</feature>
<comment type="caution">
    <text evidence="2">The sequence shown here is derived from an EMBL/GenBank/DDBJ whole genome shotgun (WGS) entry which is preliminary data.</text>
</comment>